<keyword evidence="2" id="KW-0805">Transcription regulation</keyword>
<gene>
    <name evidence="9" type="ORF">HU200_006821</name>
</gene>
<evidence type="ECO:0000256" key="4">
    <source>
        <dbReference type="ARBA" id="ARBA00023163"/>
    </source>
</evidence>
<feature type="domain" description="MBD" evidence="8">
    <location>
        <begin position="163"/>
        <end position="243"/>
    </location>
</feature>
<keyword evidence="10" id="KW-1185">Reference proteome</keyword>
<evidence type="ECO:0000256" key="7">
    <source>
        <dbReference type="SAM" id="Phobius"/>
    </source>
</evidence>
<dbReference type="SUPFAM" id="SSF54171">
    <property type="entry name" value="DNA-binding domain"/>
    <property type="match status" value="1"/>
</dbReference>
<keyword evidence="5" id="KW-0539">Nucleus</keyword>
<dbReference type="Pfam" id="PF01429">
    <property type="entry name" value="MBD"/>
    <property type="match status" value="1"/>
</dbReference>
<dbReference type="EMBL" id="JACEFO010000450">
    <property type="protein sequence ID" value="KAF8769307.1"/>
    <property type="molecule type" value="Genomic_DNA"/>
</dbReference>
<keyword evidence="4" id="KW-0804">Transcription</keyword>
<dbReference type="InterPro" id="IPR038945">
    <property type="entry name" value="MBD13-like"/>
</dbReference>
<protein>
    <recommendedName>
        <fullName evidence="8">MBD domain-containing protein</fullName>
    </recommendedName>
</protein>
<dbReference type="Gene3D" id="3.30.890.10">
    <property type="entry name" value="Methyl-cpg-binding Protein 2, Chain A"/>
    <property type="match status" value="1"/>
</dbReference>
<sequence length="265" mass="29538">MEGGMMGSSSAFPIVIPDDEEEVVPGGAEEEQPAAAAAGGEEEEEEEEEGKYKRPGWLPDGFEAEGYYEDDGTFQATVCIPFVSFSFICPVTGFRFGLKSEVLHYCSSGAMDRAQAGKNTLDDSTTLQFYAHLSRGLRLRSKEQVMRYVDKVELPDVACIQIIAQLEFHARSLPPGWVKETAFRKCNDGIRKDVFYTDPITGKVFRLLKTVQQYFESGKPLGGRVPTMSVTDMYYFDRCTDMVISTIILCNGILAPIYFMVFAIL</sequence>
<feature type="transmembrane region" description="Helical" evidence="7">
    <location>
        <begin position="242"/>
        <end position="264"/>
    </location>
</feature>
<evidence type="ECO:0000259" key="8">
    <source>
        <dbReference type="PROSITE" id="PS50982"/>
    </source>
</evidence>
<feature type="region of interest" description="Disordered" evidence="6">
    <location>
        <begin position="1"/>
        <end position="57"/>
    </location>
</feature>
<dbReference type="AlphaFoldDB" id="A0A835FPG6"/>
<evidence type="ECO:0000256" key="3">
    <source>
        <dbReference type="ARBA" id="ARBA00023125"/>
    </source>
</evidence>
<reference evidence="9" key="1">
    <citation type="submission" date="2020-07" db="EMBL/GenBank/DDBJ databases">
        <title>Genome sequence and genetic diversity analysis of an under-domesticated orphan crop, white fonio (Digitaria exilis).</title>
        <authorList>
            <person name="Bennetzen J.L."/>
            <person name="Chen S."/>
            <person name="Ma X."/>
            <person name="Wang X."/>
            <person name="Yssel A.E.J."/>
            <person name="Chaluvadi S.R."/>
            <person name="Johnson M."/>
            <person name="Gangashetty P."/>
            <person name="Hamidou F."/>
            <person name="Sanogo M.D."/>
            <person name="Zwaenepoel A."/>
            <person name="Wallace J."/>
            <person name="Van De Peer Y."/>
            <person name="Van Deynze A."/>
        </authorList>
    </citation>
    <scope>NUCLEOTIDE SEQUENCE</scope>
    <source>
        <tissue evidence="9">Leaves</tissue>
    </source>
</reference>
<dbReference type="OrthoDB" id="694690at2759"/>
<proteinExistence type="predicted"/>
<comment type="subcellular location">
    <subcellularLocation>
        <location evidence="1">Nucleus</location>
    </subcellularLocation>
</comment>
<evidence type="ECO:0000256" key="5">
    <source>
        <dbReference type="ARBA" id="ARBA00023242"/>
    </source>
</evidence>
<feature type="compositionally biased region" description="Acidic residues" evidence="6">
    <location>
        <begin position="40"/>
        <end position="49"/>
    </location>
</feature>
<dbReference type="InterPro" id="IPR016177">
    <property type="entry name" value="DNA-bd_dom_sf"/>
</dbReference>
<keyword evidence="3" id="KW-0238">DNA-binding</keyword>
<keyword evidence="7" id="KW-0812">Transmembrane</keyword>
<dbReference type="PANTHER" id="PTHR34067:SF25">
    <property type="entry name" value="OS04G0193200 PROTEIN"/>
    <property type="match status" value="1"/>
</dbReference>
<dbReference type="GO" id="GO:0005634">
    <property type="term" value="C:nucleus"/>
    <property type="evidence" value="ECO:0007669"/>
    <property type="project" value="UniProtKB-SubCell"/>
</dbReference>
<evidence type="ECO:0000313" key="10">
    <source>
        <dbReference type="Proteomes" id="UP000636709"/>
    </source>
</evidence>
<dbReference type="GO" id="GO:0003677">
    <property type="term" value="F:DNA binding"/>
    <property type="evidence" value="ECO:0007669"/>
    <property type="project" value="UniProtKB-KW"/>
</dbReference>
<name>A0A835FPG6_9POAL</name>
<dbReference type="Proteomes" id="UP000636709">
    <property type="component" value="Unassembled WGS sequence"/>
</dbReference>
<evidence type="ECO:0000256" key="2">
    <source>
        <dbReference type="ARBA" id="ARBA00023015"/>
    </source>
</evidence>
<keyword evidence="7" id="KW-0472">Membrane</keyword>
<organism evidence="9 10">
    <name type="scientific">Digitaria exilis</name>
    <dbReference type="NCBI Taxonomy" id="1010633"/>
    <lineage>
        <taxon>Eukaryota</taxon>
        <taxon>Viridiplantae</taxon>
        <taxon>Streptophyta</taxon>
        <taxon>Embryophyta</taxon>
        <taxon>Tracheophyta</taxon>
        <taxon>Spermatophyta</taxon>
        <taxon>Magnoliopsida</taxon>
        <taxon>Liliopsida</taxon>
        <taxon>Poales</taxon>
        <taxon>Poaceae</taxon>
        <taxon>PACMAD clade</taxon>
        <taxon>Panicoideae</taxon>
        <taxon>Panicodae</taxon>
        <taxon>Paniceae</taxon>
        <taxon>Anthephorinae</taxon>
        <taxon>Digitaria</taxon>
    </lineage>
</organism>
<accession>A0A835FPG6</accession>
<dbReference type="PANTHER" id="PTHR34067">
    <property type="entry name" value="OS04G0193200 PROTEIN"/>
    <property type="match status" value="1"/>
</dbReference>
<evidence type="ECO:0000256" key="6">
    <source>
        <dbReference type="SAM" id="MobiDB-lite"/>
    </source>
</evidence>
<dbReference type="InterPro" id="IPR001739">
    <property type="entry name" value="Methyl_CpG_DNA-bd"/>
</dbReference>
<evidence type="ECO:0000313" key="9">
    <source>
        <dbReference type="EMBL" id="KAF8769307.1"/>
    </source>
</evidence>
<evidence type="ECO:0000256" key="1">
    <source>
        <dbReference type="ARBA" id="ARBA00004123"/>
    </source>
</evidence>
<keyword evidence="7" id="KW-1133">Transmembrane helix</keyword>
<dbReference type="PROSITE" id="PS50982">
    <property type="entry name" value="MBD"/>
    <property type="match status" value="1"/>
</dbReference>
<comment type="caution">
    <text evidence="9">The sequence shown here is derived from an EMBL/GenBank/DDBJ whole genome shotgun (WGS) entry which is preliminary data.</text>
</comment>
<feature type="compositionally biased region" description="Acidic residues" evidence="6">
    <location>
        <begin position="17"/>
        <end position="32"/>
    </location>
</feature>